<keyword evidence="2" id="KW-1185">Reference proteome</keyword>
<dbReference type="GO" id="GO:0090730">
    <property type="term" value="C:Las1 complex"/>
    <property type="evidence" value="ECO:0007669"/>
    <property type="project" value="InterPro"/>
</dbReference>
<accession>E4Y2Z0</accession>
<organism evidence="1">
    <name type="scientific">Oikopleura dioica</name>
    <name type="common">Tunicate</name>
    <dbReference type="NCBI Taxonomy" id="34765"/>
    <lineage>
        <taxon>Eukaryota</taxon>
        <taxon>Metazoa</taxon>
        <taxon>Chordata</taxon>
        <taxon>Tunicata</taxon>
        <taxon>Appendicularia</taxon>
        <taxon>Copelata</taxon>
        <taxon>Oikopleuridae</taxon>
        <taxon>Oikopleura</taxon>
    </lineage>
</organism>
<dbReference type="PANTHER" id="PTHR15002:SF0">
    <property type="entry name" value="RIBOSOMAL BIOGENESIS PROTEIN LAS1L"/>
    <property type="match status" value="1"/>
</dbReference>
<dbReference type="Proteomes" id="UP000001307">
    <property type="component" value="Unassembled WGS sequence"/>
</dbReference>
<name>E4Y2Z0_OIKDI</name>
<dbReference type="InParanoid" id="E4Y2Z0"/>
<evidence type="ECO:0000313" key="1">
    <source>
        <dbReference type="EMBL" id="CBY16217.1"/>
    </source>
</evidence>
<dbReference type="GO" id="GO:0000460">
    <property type="term" value="P:maturation of 5.8S rRNA"/>
    <property type="evidence" value="ECO:0007669"/>
    <property type="project" value="TreeGrafter"/>
</dbReference>
<dbReference type="GO" id="GO:0000470">
    <property type="term" value="P:maturation of LSU-rRNA"/>
    <property type="evidence" value="ECO:0007669"/>
    <property type="project" value="TreeGrafter"/>
</dbReference>
<gene>
    <name evidence="1" type="ORF">GSOID_T00016557001</name>
</gene>
<dbReference type="GO" id="GO:0004519">
    <property type="term" value="F:endonuclease activity"/>
    <property type="evidence" value="ECO:0007669"/>
    <property type="project" value="InterPro"/>
</dbReference>
<dbReference type="Pfam" id="PF04031">
    <property type="entry name" value="Las1"/>
    <property type="match status" value="1"/>
</dbReference>
<protein>
    <submittedName>
        <fullName evidence="1">Uncharacterized protein</fullName>
    </submittedName>
</protein>
<dbReference type="EMBL" id="FN653973">
    <property type="protein sequence ID" value="CBY16217.1"/>
    <property type="molecule type" value="Genomic_DNA"/>
</dbReference>
<dbReference type="PANTHER" id="PTHR15002">
    <property type="entry name" value="RIBOSOMAL BIOGENESIS PROTEIN LAS1L"/>
    <property type="match status" value="1"/>
</dbReference>
<proteinExistence type="predicted"/>
<evidence type="ECO:0000313" key="2">
    <source>
        <dbReference type="Proteomes" id="UP000001307"/>
    </source>
</evidence>
<dbReference type="InterPro" id="IPR007174">
    <property type="entry name" value="Las1"/>
</dbReference>
<dbReference type="GO" id="GO:0030687">
    <property type="term" value="C:preribosome, large subunit precursor"/>
    <property type="evidence" value="ECO:0007669"/>
    <property type="project" value="TreeGrafter"/>
</dbReference>
<dbReference type="OrthoDB" id="10263222at2759"/>
<feature type="non-terminal residue" evidence="1">
    <location>
        <position position="592"/>
    </location>
</feature>
<sequence length="592" mass="67509">MIIEQVAWCSEAEWLHIHSILQTDRSTVLRQLQLWEHRMGPELPVAIVATLAALTGLEEIRLNRDKQGTMFCASGALVQAVGVITERYREANLPIHILAAEIGIPDWVTNLRHQIAHGPCQSSIETLEDALEAVYEALTTNSKSYWVLQKEDYEKQKDEAKHKISMEEQNALNTLARQIVESDMDHKIVISAMEIACEEKYLPSLSEALARRYTSFPRIPNNIWLRGFRQIKITNVLVFDLLRIFKLLDDTGRKPDKKIKEWIYSLLGDCRDANSEWLKDVMGIISEKLDSSSGGFIKLLEKLVEASNCLDQKEKAFFLKKLLAIKRVFNAMSNQQTINLFTKNKLSNEVKEEKKKPWSHADHSIQDTKERVFEQLCQFNKYTMSGNGMKTFSVPQGMDLFFINDRGEQVINPAALPYLKAPVQNKNDPASKKRKIDEISSSTVEKMKQEADKLVPTYPVQTEKELVIPTKSSAVARSMFPVPSFSDVSKENQVPSASLKDPIIEELPIDIIKLLDDLRTRSPTKSLPPLIVPEFAHFKMKVQNMAVRGETNSVSANGKAQKKLGKWKKIDKSELIELDQRTIDWSEWTRMS</sequence>
<reference evidence="1" key="1">
    <citation type="journal article" date="2010" name="Science">
        <title>Plasticity of animal genome architecture unmasked by rapid evolution of a pelagic tunicate.</title>
        <authorList>
            <person name="Denoeud F."/>
            <person name="Henriet S."/>
            <person name="Mungpakdee S."/>
            <person name="Aury J.M."/>
            <person name="Da Silva C."/>
            <person name="Brinkmann H."/>
            <person name="Mikhaleva J."/>
            <person name="Olsen L.C."/>
            <person name="Jubin C."/>
            <person name="Canestro C."/>
            <person name="Bouquet J.M."/>
            <person name="Danks G."/>
            <person name="Poulain J."/>
            <person name="Campsteijn C."/>
            <person name="Adamski M."/>
            <person name="Cross I."/>
            <person name="Yadetie F."/>
            <person name="Muffato M."/>
            <person name="Louis A."/>
            <person name="Butcher S."/>
            <person name="Tsagkogeorga G."/>
            <person name="Konrad A."/>
            <person name="Singh S."/>
            <person name="Jensen M.F."/>
            <person name="Cong E.H."/>
            <person name="Eikeseth-Otteraa H."/>
            <person name="Noel B."/>
            <person name="Anthouard V."/>
            <person name="Porcel B.M."/>
            <person name="Kachouri-Lafond R."/>
            <person name="Nishino A."/>
            <person name="Ugolini M."/>
            <person name="Chourrout P."/>
            <person name="Nishida H."/>
            <person name="Aasland R."/>
            <person name="Huzurbazar S."/>
            <person name="Westhof E."/>
            <person name="Delsuc F."/>
            <person name="Lehrach H."/>
            <person name="Reinhardt R."/>
            <person name="Weissenbach J."/>
            <person name="Roy S.W."/>
            <person name="Artiguenave F."/>
            <person name="Postlethwait J.H."/>
            <person name="Manak J.R."/>
            <person name="Thompson E.M."/>
            <person name="Jaillon O."/>
            <person name="Du Pasquier L."/>
            <person name="Boudinot P."/>
            <person name="Liberles D.A."/>
            <person name="Volff J.N."/>
            <person name="Philippe H."/>
            <person name="Lenhard B."/>
            <person name="Roest Crollius H."/>
            <person name="Wincker P."/>
            <person name="Chourrout D."/>
        </authorList>
    </citation>
    <scope>NUCLEOTIDE SEQUENCE [LARGE SCALE GENOMIC DNA]</scope>
</reference>
<dbReference type="AlphaFoldDB" id="E4Y2Z0"/>